<feature type="domain" description="Thioredoxin-like fold" evidence="8">
    <location>
        <begin position="87"/>
        <end position="245"/>
    </location>
</feature>
<dbReference type="RefSeq" id="WP_067885379.1">
    <property type="nucleotide sequence ID" value="NZ_VSFG01000004.1"/>
</dbReference>
<evidence type="ECO:0000256" key="5">
    <source>
        <dbReference type="ARBA" id="ARBA00023284"/>
    </source>
</evidence>
<feature type="transmembrane region" description="Helical" evidence="7">
    <location>
        <begin position="27"/>
        <end position="50"/>
    </location>
</feature>
<keyword evidence="2" id="KW-0732">Signal</keyword>
<keyword evidence="4" id="KW-1015">Disulfide bond</keyword>
<dbReference type="InterPro" id="IPR012336">
    <property type="entry name" value="Thioredoxin-like_fold"/>
</dbReference>
<keyword evidence="10" id="KW-1185">Reference proteome</keyword>
<dbReference type="EMBL" id="VSFG01000004">
    <property type="protein sequence ID" value="TYB44717.1"/>
    <property type="molecule type" value="Genomic_DNA"/>
</dbReference>
<dbReference type="Gene3D" id="3.40.30.10">
    <property type="entry name" value="Glutaredoxin"/>
    <property type="match status" value="1"/>
</dbReference>
<organism evidence="9 10">
    <name type="scientific">Actinomadura chibensis</name>
    <dbReference type="NCBI Taxonomy" id="392828"/>
    <lineage>
        <taxon>Bacteria</taxon>
        <taxon>Bacillati</taxon>
        <taxon>Actinomycetota</taxon>
        <taxon>Actinomycetes</taxon>
        <taxon>Streptosporangiales</taxon>
        <taxon>Thermomonosporaceae</taxon>
        <taxon>Actinomadura</taxon>
    </lineage>
</organism>
<comment type="similarity">
    <text evidence="1">Belongs to the thioredoxin family. DsbA subfamily.</text>
</comment>
<dbReference type="InterPro" id="IPR036249">
    <property type="entry name" value="Thioredoxin-like_sf"/>
</dbReference>
<evidence type="ECO:0000313" key="9">
    <source>
        <dbReference type="EMBL" id="TYB44717.1"/>
    </source>
</evidence>
<accession>A0A5D0NJV2</accession>
<dbReference type="PANTHER" id="PTHR13887">
    <property type="entry name" value="GLUTATHIONE S-TRANSFERASE KAPPA"/>
    <property type="match status" value="1"/>
</dbReference>
<keyword evidence="7" id="KW-0812">Transmembrane</keyword>
<evidence type="ECO:0000256" key="4">
    <source>
        <dbReference type="ARBA" id="ARBA00023157"/>
    </source>
</evidence>
<evidence type="ECO:0000256" key="6">
    <source>
        <dbReference type="SAM" id="MobiDB-lite"/>
    </source>
</evidence>
<dbReference type="Pfam" id="PF13462">
    <property type="entry name" value="Thioredoxin_4"/>
    <property type="match status" value="1"/>
</dbReference>
<feature type="region of interest" description="Disordered" evidence="6">
    <location>
        <begin position="1"/>
        <end position="20"/>
    </location>
</feature>
<feature type="region of interest" description="Disordered" evidence="6">
    <location>
        <begin position="247"/>
        <end position="273"/>
    </location>
</feature>
<proteinExistence type="inferred from homology"/>
<reference evidence="9 10" key="1">
    <citation type="submission" date="2019-08" db="EMBL/GenBank/DDBJ databases">
        <title>Actinomadura sp. nov. CYP1-5 isolated from mountain soil.</title>
        <authorList>
            <person name="Songsumanus A."/>
            <person name="Kuncharoen N."/>
            <person name="Kudo T."/>
            <person name="Yuki M."/>
            <person name="Igarashi Y."/>
            <person name="Tanasupawat S."/>
        </authorList>
    </citation>
    <scope>NUCLEOTIDE SEQUENCE [LARGE SCALE GENOMIC DNA]</scope>
    <source>
        <strain evidence="9 10">JCM 14158</strain>
    </source>
</reference>
<dbReference type="CDD" id="cd02972">
    <property type="entry name" value="DsbA_family"/>
    <property type="match status" value="1"/>
</dbReference>
<keyword evidence="3" id="KW-0560">Oxidoreductase</keyword>
<keyword evidence="7" id="KW-0472">Membrane</keyword>
<dbReference type="AlphaFoldDB" id="A0A5D0NJV2"/>
<dbReference type="PANTHER" id="PTHR13887:SF14">
    <property type="entry name" value="DISULFIDE BOND FORMATION PROTEIN D"/>
    <property type="match status" value="1"/>
</dbReference>
<name>A0A5D0NJV2_9ACTN</name>
<evidence type="ECO:0000256" key="1">
    <source>
        <dbReference type="ARBA" id="ARBA00005791"/>
    </source>
</evidence>
<keyword evidence="5" id="KW-0676">Redox-active center</keyword>
<protein>
    <submittedName>
        <fullName evidence="9">Thioredoxin domain-containing protein</fullName>
    </submittedName>
</protein>
<evidence type="ECO:0000256" key="3">
    <source>
        <dbReference type="ARBA" id="ARBA00023002"/>
    </source>
</evidence>
<keyword evidence="7" id="KW-1133">Transmembrane helix</keyword>
<comment type="caution">
    <text evidence="9">The sequence shown here is derived from an EMBL/GenBank/DDBJ whole genome shotgun (WGS) entry which is preliminary data.</text>
</comment>
<evidence type="ECO:0000313" key="10">
    <source>
        <dbReference type="Proteomes" id="UP000323380"/>
    </source>
</evidence>
<sequence>MSEQDRGPRRPAGGRPRTEAGERRRRLLVVVLGGIAAAAVAIAGIVVAVARHDGDGALESSYDGPLAPTAREQYGAVAMGRPGVTTPVLDLYEDFQCPACRALERRIGGTLKQLAAEGRARVVYRPFQLFQQEPLMSNSRRAANAAACFPVGAWVRYHDKLYGEQPPEGDVGFRNQDLIDWGARLGATGPEFADCVNRSQQIDQVEKASAQAGRAGVDATPFLALNGRRVDDDVLGSPDELRKAVAAAGGGEHRAPGRARATGVATGRHQARP</sequence>
<evidence type="ECO:0000256" key="2">
    <source>
        <dbReference type="ARBA" id="ARBA00022729"/>
    </source>
</evidence>
<evidence type="ECO:0000259" key="8">
    <source>
        <dbReference type="Pfam" id="PF13462"/>
    </source>
</evidence>
<dbReference type="SUPFAM" id="SSF52833">
    <property type="entry name" value="Thioredoxin-like"/>
    <property type="match status" value="1"/>
</dbReference>
<dbReference type="Proteomes" id="UP000323380">
    <property type="component" value="Unassembled WGS sequence"/>
</dbReference>
<dbReference type="STRING" id="1220554.GCA_001552135_00762"/>
<gene>
    <name evidence="9" type="ORF">FXF69_21430</name>
</gene>
<dbReference type="GO" id="GO:0016491">
    <property type="term" value="F:oxidoreductase activity"/>
    <property type="evidence" value="ECO:0007669"/>
    <property type="project" value="UniProtKB-KW"/>
</dbReference>
<evidence type="ECO:0000256" key="7">
    <source>
        <dbReference type="SAM" id="Phobius"/>
    </source>
</evidence>